<keyword evidence="1" id="KW-1133">Transmembrane helix</keyword>
<evidence type="ECO:0000313" key="2">
    <source>
        <dbReference type="EMBL" id="VTT73792.1"/>
    </source>
</evidence>
<evidence type="ECO:0000256" key="1">
    <source>
        <dbReference type="SAM" id="Phobius"/>
    </source>
</evidence>
<proteinExistence type="predicted"/>
<protein>
    <submittedName>
        <fullName evidence="2">Uncharacterized protein</fullName>
    </submittedName>
</protein>
<dbReference type="Proteomes" id="UP000760494">
    <property type="component" value="Unassembled WGS sequence"/>
</dbReference>
<keyword evidence="1" id="KW-0812">Transmembrane</keyword>
<dbReference type="EMBL" id="CABFJX010000371">
    <property type="protein sequence ID" value="VTT73792.1"/>
    <property type="molecule type" value="Genomic_DNA"/>
</dbReference>
<sequence>MANPPRGWRQAILDTERRNFEQVSTIWFGAIATVLTVVALVFGVLSTLLAAEANSLANESLNLGREANKLARDAYELDRRQACLEPNATENLPDFCP</sequence>
<dbReference type="AlphaFoldDB" id="A0A9Q9UCB3"/>
<name>A0A9Q9UCB3_FUSFU</name>
<evidence type="ECO:0000313" key="3">
    <source>
        <dbReference type="Proteomes" id="UP000760494"/>
    </source>
</evidence>
<keyword evidence="1" id="KW-0472">Membrane</keyword>
<gene>
    <name evidence="2" type="ORF">C2S_9260</name>
</gene>
<accession>A0A9Q9UCB3</accession>
<feature type="transmembrane region" description="Helical" evidence="1">
    <location>
        <begin position="26"/>
        <end position="51"/>
    </location>
</feature>
<reference evidence="2" key="1">
    <citation type="submission" date="2019-05" db="EMBL/GenBank/DDBJ databases">
        <authorList>
            <person name="Piombo E."/>
        </authorList>
    </citation>
    <scope>NUCLEOTIDE SEQUENCE</scope>
    <source>
        <strain evidence="2">C2S</strain>
    </source>
</reference>
<comment type="caution">
    <text evidence="2">The sequence shown here is derived from an EMBL/GenBank/DDBJ whole genome shotgun (WGS) entry which is preliminary data.</text>
</comment>
<organism evidence="2 3">
    <name type="scientific">Fusarium fujikuroi</name>
    <name type="common">Bakanae and foot rot disease fungus</name>
    <name type="synonym">Gibberella fujikuroi</name>
    <dbReference type="NCBI Taxonomy" id="5127"/>
    <lineage>
        <taxon>Eukaryota</taxon>
        <taxon>Fungi</taxon>
        <taxon>Dikarya</taxon>
        <taxon>Ascomycota</taxon>
        <taxon>Pezizomycotina</taxon>
        <taxon>Sordariomycetes</taxon>
        <taxon>Hypocreomycetidae</taxon>
        <taxon>Hypocreales</taxon>
        <taxon>Nectriaceae</taxon>
        <taxon>Fusarium</taxon>
        <taxon>Fusarium fujikuroi species complex</taxon>
    </lineage>
</organism>